<proteinExistence type="predicted"/>
<dbReference type="CDD" id="cd10911">
    <property type="entry name" value="PIN_LabA"/>
    <property type="match status" value="1"/>
</dbReference>
<sequence>MIKHREQRVGIFVDVANMYHSAKNLYSAKVNFKEVLKTATAGRKLIRAIAYVIRSESEEEKAFFEALDKQGFEVKRKDLQIFPGGMKKADWDVGIAVDAIKLADRLDSIVLVSGDGDYQPLVRYLQENKGCQVEVIAFSRTTSSRLADMADDFTDLSLDTRKFLITSDAKRLKIIPDLKRLTQRPPESDQPHKSTS</sequence>
<evidence type="ECO:0000313" key="3">
    <source>
        <dbReference type="Proteomes" id="UP000177310"/>
    </source>
</evidence>
<dbReference type="EMBL" id="MHIL01000005">
    <property type="protein sequence ID" value="OGY52353.1"/>
    <property type="molecule type" value="Genomic_DNA"/>
</dbReference>
<reference evidence="2 3" key="1">
    <citation type="journal article" date="2016" name="Nat. Commun.">
        <title>Thousands of microbial genomes shed light on interconnected biogeochemical processes in an aquifer system.</title>
        <authorList>
            <person name="Anantharaman K."/>
            <person name="Brown C.T."/>
            <person name="Hug L.A."/>
            <person name="Sharon I."/>
            <person name="Castelle C.J."/>
            <person name="Probst A.J."/>
            <person name="Thomas B.C."/>
            <person name="Singh A."/>
            <person name="Wilkins M.J."/>
            <person name="Karaoz U."/>
            <person name="Brodie E.L."/>
            <person name="Williams K.H."/>
            <person name="Hubbard S.S."/>
            <person name="Banfield J.F."/>
        </authorList>
    </citation>
    <scope>NUCLEOTIDE SEQUENCE [LARGE SCALE GENOMIC DNA]</scope>
</reference>
<accession>A0A1G1YJ48</accession>
<dbReference type="InterPro" id="IPR047140">
    <property type="entry name" value="LabA"/>
</dbReference>
<dbReference type="Gene3D" id="3.40.50.1010">
    <property type="entry name" value="5'-nuclease"/>
    <property type="match status" value="1"/>
</dbReference>
<dbReference type="GO" id="GO:0004540">
    <property type="term" value="F:RNA nuclease activity"/>
    <property type="evidence" value="ECO:0007669"/>
    <property type="project" value="InterPro"/>
</dbReference>
<dbReference type="InterPro" id="IPR021139">
    <property type="entry name" value="NYN"/>
</dbReference>
<dbReference type="Proteomes" id="UP000177310">
    <property type="component" value="Unassembled WGS sequence"/>
</dbReference>
<dbReference type="PANTHER" id="PTHR35458">
    <property type="entry name" value="SLR0755 PROTEIN"/>
    <property type="match status" value="1"/>
</dbReference>
<name>A0A1G1YJ48_9BACT</name>
<gene>
    <name evidence="2" type="ORF">A3J59_03530</name>
</gene>
<dbReference type="AlphaFoldDB" id="A0A1G1YJ48"/>
<comment type="caution">
    <text evidence="2">The sequence shown here is derived from an EMBL/GenBank/DDBJ whole genome shotgun (WGS) entry which is preliminary data.</text>
</comment>
<organism evidence="2 3">
    <name type="scientific">Candidatus Buchananbacteria bacterium RIFCSPHIGHO2_02_FULL_56_16</name>
    <dbReference type="NCBI Taxonomy" id="1797542"/>
    <lineage>
        <taxon>Bacteria</taxon>
        <taxon>Candidatus Buchananiibacteriota</taxon>
    </lineage>
</organism>
<dbReference type="Pfam" id="PF01936">
    <property type="entry name" value="NYN"/>
    <property type="match status" value="1"/>
</dbReference>
<dbReference type="PANTHER" id="PTHR35458:SF8">
    <property type="entry name" value="SLR0650 PROTEIN"/>
    <property type="match status" value="1"/>
</dbReference>
<feature type="domain" description="NYN" evidence="1">
    <location>
        <begin position="8"/>
        <end position="156"/>
    </location>
</feature>
<evidence type="ECO:0000259" key="1">
    <source>
        <dbReference type="Pfam" id="PF01936"/>
    </source>
</evidence>
<protein>
    <recommendedName>
        <fullName evidence="1">NYN domain-containing protein</fullName>
    </recommendedName>
</protein>
<dbReference type="STRING" id="1797542.A3J59_03530"/>
<evidence type="ECO:0000313" key="2">
    <source>
        <dbReference type="EMBL" id="OGY52353.1"/>
    </source>
</evidence>